<dbReference type="InterPro" id="IPR029787">
    <property type="entry name" value="Nucleotide_cyclase"/>
</dbReference>
<feature type="transmembrane region" description="Helical" evidence="6">
    <location>
        <begin position="341"/>
        <end position="362"/>
    </location>
</feature>
<comment type="subcellular location">
    <subcellularLocation>
        <location evidence="1">Cell envelope</location>
    </subcellularLocation>
</comment>
<dbReference type="CDD" id="cd07302">
    <property type="entry name" value="CHD"/>
    <property type="match status" value="1"/>
</dbReference>
<dbReference type="Pfam" id="PF00211">
    <property type="entry name" value="Guanylate_cyc"/>
    <property type="match status" value="1"/>
</dbReference>
<proteinExistence type="predicted"/>
<accession>A0A0F9G8W9</accession>
<gene>
    <name evidence="8" type="ORF">LCGC14_2149660</name>
</gene>
<evidence type="ECO:0000313" key="8">
    <source>
        <dbReference type="EMBL" id="KKL65970.1"/>
    </source>
</evidence>
<dbReference type="SUPFAM" id="SSF55073">
    <property type="entry name" value="Nucleotide cyclase"/>
    <property type="match status" value="1"/>
</dbReference>
<dbReference type="GO" id="GO:0006171">
    <property type="term" value="P:cAMP biosynthetic process"/>
    <property type="evidence" value="ECO:0007669"/>
    <property type="project" value="TreeGrafter"/>
</dbReference>
<dbReference type="EMBL" id="LAZR01027358">
    <property type="protein sequence ID" value="KKL65970.1"/>
    <property type="molecule type" value="Genomic_DNA"/>
</dbReference>
<dbReference type="SMART" id="SM01080">
    <property type="entry name" value="CHASE2"/>
    <property type="match status" value="1"/>
</dbReference>
<keyword evidence="3 6" id="KW-0812">Transmembrane</keyword>
<evidence type="ECO:0000256" key="3">
    <source>
        <dbReference type="ARBA" id="ARBA00022692"/>
    </source>
</evidence>
<sequence length="651" mass="72273">LDSIEARTYDFRFKVVRGAIEPDPRIGIIAMDEKSIGELGRFPWSREVYVPFLDNLRKAGTKAVLFDVFFPEVQDTGIDRAFADAVGRSGIVTLASVLDFAADPNVPDLTISIPELTEAAKNTAHINFQPDEDGVNRYNILLASHYDEDTGEEYVFPSLGLMGAMEALGLTSEDLAPYEDGTSIYLGDMEIPVNLDYPSGDVPMPIMLINYTGPPGTYETFSFSDIAAGRIPDEKLKGRVLFLGATALGIYDMRETSFNPNTPGVELHAAVADNILQGNFMKRGGTERLTDILLIVFPAFFVYFVSLRYRPIVALPTAIGVLLGVLVFANIMFSAGSWISMVYPMLAIGSSYALTAYLRFYLSDKKARQMRSIFSSYVSHKVVDELVKHPEAAKIGGDMKDVSLVFSDVKGYTSYSEKRAPEEVVKTLNEYLGAMSSVIIDSDGTLDKFLGDGIMAYWGAPLPQENHHEQAVRCALDMIKRLGELQEKWISEGTEPFSIRVGLNSGKVIAGNIGAAGKKMEYTVIGDNVNLAARLEGTAKVYGVTILASQYTYEPVKEKFLFRELDYIRVVGKTQPIRVYEVLQALDEPVDEALKGRIKHFEEGLVHYRSRKFKDARVVFKELLALDHDDLALQVYIDRCKYFIATPPPKD</sequence>
<feature type="domain" description="Guanylate cyclase" evidence="7">
    <location>
        <begin position="403"/>
        <end position="536"/>
    </location>
</feature>
<evidence type="ECO:0000259" key="7">
    <source>
        <dbReference type="PROSITE" id="PS50125"/>
    </source>
</evidence>
<dbReference type="PROSITE" id="PS50125">
    <property type="entry name" value="GUANYLATE_CYCLASE_2"/>
    <property type="match status" value="1"/>
</dbReference>
<keyword evidence="4 6" id="KW-1133">Transmembrane helix</keyword>
<reference evidence="8" key="1">
    <citation type="journal article" date="2015" name="Nature">
        <title>Complex archaea that bridge the gap between prokaryotes and eukaryotes.</title>
        <authorList>
            <person name="Spang A."/>
            <person name="Saw J.H."/>
            <person name="Jorgensen S.L."/>
            <person name="Zaremba-Niedzwiedzka K."/>
            <person name="Martijn J."/>
            <person name="Lind A.E."/>
            <person name="van Eijk R."/>
            <person name="Schleper C."/>
            <person name="Guy L."/>
            <person name="Ettema T.J."/>
        </authorList>
    </citation>
    <scope>NUCLEOTIDE SEQUENCE</scope>
</reference>
<comment type="caution">
    <text evidence="8">The sequence shown here is derived from an EMBL/GenBank/DDBJ whole genome shotgun (WGS) entry which is preliminary data.</text>
</comment>
<feature type="transmembrane region" description="Helical" evidence="6">
    <location>
        <begin position="313"/>
        <end position="335"/>
    </location>
</feature>
<dbReference type="InterPro" id="IPR001054">
    <property type="entry name" value="A/G_cyclase"/>
</dbReference>
<dbReference type="FunFam" id="3.30.70.1230:FF:000016">
    <property type="entry name" value="Adenylate/guanylate cyclase domain-containing protein"/>
    <property type="match status" value="1"/>
</dbReference>
<protein>
    <recommendedName>
        <fullName evidence="7">Guanylate cyclase domain-containing protein</fullName>
    </recommendedName>
</protein>
<dbReference type="InterPro" id="IPR050697">
    <property type="entry name" value="Adenylyl/Guanylyl_Cyclase_3/4"/>
</dbReference>
<dbReference type="SMART" id="SM00044">
    <property type="entry name" value="CYCc"/>
    <property type="match status" value="1"/>
</dbReference>
<evidence type="ECO:0000256" key="2">
    <source>
        <dbReference type="ARBA" id="ARBA00022475"/>
    </source>
</evidence>
<dbReference type="GO" id="GO:0003824">
    <property type="term" value="F:catalytic activity"/>
    <property type="evidence" value="ECO:0007669"/>
    <property type="project" value="UniProtKB-ARBA"/>
</dbReference>
<dbReference type="AlphaFoldDB" id="A0A0F9G8W9"/>
<feature type="transmembrane region" description="Helical" evidence="6">
    <location>
        <begin position="289"/>
        <end position="306"/>
    </location>
</feature>
<feature type="non-terminal residue" evidence="8">
    <location>
        <position position="1"/>
    </location>
</feature>
<keyword evidence="2" id="KW-1003">Cell membrane</keyword>
<feature type="non-terminal residue" evidence="8">
    <location>
        <position position="651"/>
    </location>
</feature>
<dbReference type="InterPro" id="IPR007890">
    <property type="entry name" value="CHASE2"/>
</dbReference>
<dbReference type="PANTHER" id="PTHR43081:SF1">
    <property type="entry name" value="ADENYLATE CYCLASE, TERMINAL-DIFFERENTIATION SPECIFIC"/>
    <property type="match status" value="1"/>
</dbReference>
<organism evidence="8">
    <name type="scientific">marine sediment metagenome</name>
    <dbReference type="NCBI Taxonomy" id="412755"/>
    <lineage>
        <taxon>unclassified sequences</taxon>
        <taxon>metagenomes</taxon>
        <taxon>ecological metagenomes</taxon>
    </lineage>
</organism>
<dbReference type="Gene3D" id="3.30.70.1230">
    <property type="entry name" value="Nucleotide cyclase"/>
    <property type="match status" value="1"/>
</dbReference>
<dbReference type="PANTHER" id="PTHR43081">
    <property type="entry name" value="ADENYLATE CYCLASE, TERMINAL-DIFFERENTIATION SPECIFIC-RELATED"/>
    <property type="match status" value="1"/>
</dbReference>
<evidence type="ECO:0000256" key="1">
    <source>
        <dbReference type="ARBA" id="ARBA00004196"/>
    </source>
</evidence>
<dbReference type="GO" id="GO:0030313">
    <property type="term" value="C:cell envelope"/>
    <property type="evidence" value="ECO:0007669"/>
    <property type="project" value="UniProtKB-SubCell"/>
</dbReference>
<evidence type="ECO:0000256" key="5">
    <source>
        <dbReference type="ARBA" id="ARBA00023136"/>
    </source>
</evidence>
<evidence type="ECO:0000256" key="6">
    <source>
        <dbReference type="SAM" id="Phobius"/>
    </source>
</evidence>
<evidence type="ECO:0000256" key="4">
    <source>
        <dbReference type="ARBA" id="ARBA00022989"/>
    </source>
</evidence>
<keyword evidence="5 6" id="KW-0472">Membrane</keyword>
<name>A0A0F9G8W9_9ZZZZ</name>
<dbReference type="GO" id="GO:0035556">
    <property type="term" value="P:intracellular signal transduction"/>
    <property type="evidence" value="ECO:0007669"/>
    <property type="project" value="InterPro"/>
</dbReference>
<dbReference type="Pfam" id="PF05226">
    <property type="entry name" value="CHASE2"/>
    <property type="match status" value="1"/>
</dbReference>